<keyword evidence="2" id="KW-1185">Reference proteome</keyword>
<proteinExistence type="predicted"/>
<comment type="caution">
    <text evidence="1">The sequence shown here is derived from an EMBL/GenBank/DDBJ whole genome shotgun (WGS) entry which is preliminary data.</text>
</comment>
<gene>
    <name evidence="1" type="ORF">Vadar_005994</name>
</gene>
<name>A0ACB7WY13_9ERIC</name>
<dbReference type="Proteomes" id="UP000828048">
    <property type="component" value="Chromosome 2"/>
</dbReference>
<dbReference type="EMBL" id="CM037152">
    <property type="protein sequence ID" value="KAH7833401.1"/>
    <property type="molecule type" value="Genomic_DNA"/>
</dbReference>
<reference evidence="1 2" key="1">
    <citation type="journal article" date="2021" name="Hortic Res">
        <title>High-quality reference genome and annotation aids understanding of berry development for evergreen blueberry (Vaccinium darrowii).</title>
        <authorList>
            <person name="Yu J."/>
            <person name="Hulse-Kemp A.M."/>
            <person name="Babiker E."/>
            <person name="Staton M."/>
        </authorList>
    </citation>
    <scope>NUCLEOTIDE SEQUENCE [LARGE SCALE GENOMIC DNA]</scope>
    <source>
        <strain evidence="2">cv. NJ 8807/NJ 8810</strain>
        <tissue evidence="1">Young leaf</tissue>
    </source>
</reference>
<protein>
    <submittedName>
        <fullName evidence="1">Uncharacterized protein</fullName>
    </submittedName>
</protein>
<accession>A0ACB7WY13</accession>
<evidence type="ECO:0000313" key="1">
    <source>
        <dbReference type="EMBL" id="KAH7833401.1"/>
    </source>
</evidence>
<sequence>MSSSTLLFPLSLISFSLLLQLAFATNPIAWSCSNSANFTPNGTYNTNMNNLLSYLDSNTPLTGFSNGSIGQNLTQVYGLALCRGDINATACQACVDEASNEIQSICQFKEEAWVWYDYCEVRYSNLDFFGQIDNSEWNVEWNSNNVSDPVAFNQTLMELFTSLAEDASLSPILYAVGAETVNGTSENIYGLVQCTRDLSSVNCTSCINHAIRLIPQYFYGKTGGKAMGGSCNLHFEIYPFVLS</sequence>
<organism evidence="1 2">
    <name type="scientific">Vaccinium darrowii</name>
    <dbReference type="NCBI Taxonomy" id="229202"/>
    <lineage>
        <taxon>Eukaryota</taxon>
        <taxon>Viridiplantae</taxon>
        <taxon>Streptophyta</taxon>
        <taxon>Embryophyta</taxon>
        <taxon>Tracheophyta</taxon>
        <taxon>Spermatophyta</taxon>
        <taxon>Magnoliopsida</taxon>
        <taxon>eudicotyledons</taxon>
        <taxon>Gunneridae</taxon>
        <taxon>Pentapetalae</taxon>
        <taxon>asterids</taxon>
        <taxon>Ericales</taxon>
        <taxon>Ericaceae</taxon>
        <taxon>Vaccinioideae</taxon>
        <taxon>Vaccinieae</taxon>
        <taxon>Vaccinium</taxon>
    </lineage>
</organism>
<evidence type="ECO:0000313" key="2">
    <source>
        <dbReference type="Proteomes" id="UP000828048"/>
    </source>
</evidence>